<evidence type="ECO:0000313" key="1">
    <source>
        <dbReference type="EMBL" id="CAE8608818.1"/>
    </source>
</evidence>
<comment type="caution">
    <text evidence="1">The sequence shown here is derived from an EMBL/GenBank/DDBJ whole genome shotgun (WGS) entry which is preliminary data.</text>
</comment>
<proteinExistence type="predicted"/>
<gene>
    <name evidence="1" type="ORF">PGLA1383_LOCUS26649</name>
</gene>
<reference evidence="1" key="1">
    <citation type="submission" date="2021-02" db="EMBL/GenBank/DDBJ databases">
        <authorList>
            <person name="Dougan E. K."/>
            <person name="Rhodes N."/>
            <person name="Thang M."/>
            <person name="Chan C."/>
        </authorList>
    </citation>
    <scope>NUCLEOTIDE SEQUENCE</scope>
</reference>
<dbReference type="Gene3D" id="3.30.160.20">
    <property type="match status" value="1"/>
</dbReference>
<dbReference type="EMBL" id="CAJNNV010024024">
    <property type="protein sequence ID" value="CAE8608818.1"/>
    <property type="molecule type" value="Genomic_DNA"/>
</dbReference>
<dbReference type="Proteomes" id="UP000654075">
    <property type="component" value="Unassembled WGS sequence"/>
</dbReference>
<sequence>MGIGESLEGQDNSDRAQSDRFKALVGAAFLTGGWPLAADLTHQLYWNLWPELPTEPPRNPRAELNEAVQARWQRNISKGDWSLEQEPSPVHLPIFKATVRLPDGSQHTGNTAEGFPGAAKTSAALAALEHIYGLAAIPVQETTVPSATGMKLMELNKQNEALMAEINEGEIRGVFTSSDYDAMIAMRCQLREHVRSANKERRACEGLEAGGTPNRLGEA</sequence>
<evidence type="ECO:0000313" key="2">
    <source>
        <dbReference type="Proteomes" id="UP000654075"/>
    </source>
</evidence>
<organism evidence="1 2">
    <name type="scientific">Polarella glacialis</name>
    <name type="common">Dinoflagellate</name>
    <dbReference type="NCBI Taxonomy" id="89957"/>
    <lineage>
        <taxon>Eukaryota</taxon>
        <taxon>Sar</taxon>
        <taxon>Alveolata</taxon>
        <taxon>Dinophyceae</taxon>
        <taxon>Suessiales</taxon>
        <taxon>Suessiaceae</taxon>
        <taxon>Polarella</taxon>
    </lineage>
</organism>
<keyword evidence="2" id="KW-1185">Reference proteome</keyword>
<dbReference type="AlphaFoldDB" id="A0A813FAH9"/>
<name>A0A813FAH9_POLGL</name>
<protein>
    <submittedName>
        <fullName evidence="1">Uncharacterized protein</fullName>
    </submittedName>
</protein>
<accession>A0A813FAH9</accession>